<dbReference type="Gene3D" id="3.90.226.10">
    <property type="entry name" value="2-enoyl-CoA Hydratase, Chain A, domain 1"/>
    <property type="match status" value="1"/>
</dbReference>
<dbReference type="GO" id="GO:0004252">
    <property type="term" value="F:serine-type endopeptidase activity"/>
    <property type="evidence" value="ECO:0007669"/>
    <property type="project" value="TreeGrafter"/>
</dbReference>
<evidence type="ECO:0000313" key="1">
    <source>
        <dbReference type="EMBL" id="CAF4815945.1"/>
    </source>
</evidence>
<sequence length="50" mass="5740">MIHAEEILKLKRLINNLYVKHTGQTSEEIEKLLDRDRFFDAASAKGLGLI</sequence>
<dbReference type="GO" id="GO:0009368">
    <property type="term" value="C:endopeptidase Clp complex"/>
    <property type="evidence" value="ECO:0007669"/>
    <property type="project" value="TreeGrafter"/>
</dbReference>
<dbReference type="AlphaFoldDB" id="A0A8S3BG87"/>
<proteinExistence type="predicted"/>
<comment type="caution">
    <text evidence="1">The sequence shown here is derived from an EMBL/GenBank/DDBJ whole genome shotgun (WGS) entry which is preliminary data.</text>
</comment>
<dbReference type="EMBL" id="CAJOBI010152293">
    <property type="protein sequence ID" value="CAF4815945.1"/>
    <property type="molecule type" value="Genomic_DNA"/>
</dbReference>
<feature type="non-terminal residue" evidence="1">
    <location>
        <position position="1"/>
    </location>
</feature>
<dbReference type="GO" id="GO:0004176">
    <property type="term" value="F:ATP-dependent peptidase activity"/>
    <property type="evidence" value="ECO:0007669"/>
    <property type="project" value="TreeGrafter"/>
</dbReference>
<protein>
    <submittedName>
        <fullName evidence="1">Uncharacterized protein</fullName>
    </submittedName>
</protein>
<dbReference type="InterPro" id="IPR023562">
    <property type="entry name" value="ClpP/TepA"/>
</dbReference>
<dbReference type="SUPFAM" id="SSF52096">
    <property type="entry name" value="ClpP/crotonase"/>
    <property type="match status" value="1"/>
</dbReference>
<gene>
    <name evidence="1" type="ORF">SMN809_LOCUS47810</name>
</gene>
<dbReference type="GO" id="GO:0051117">
    <property type="term" value="F:ATPase binding"/>
    <property type="evidence" value="ECO:0007669"/>
    <property type="project" value="TreeGrafter"/>
</dbReference>
<reference evidence="1" key="1">
    <citation type="submission" date="2021-02" db="EMBL/GenBank/DDBJ databases">
        <authorList>
            <person name="Nowell W R."/>
        </authorList>
    </citation>
    <scope>NUCLEOTIDE SEQUENCE</scope>
</reference>
<organism evidence="1 2">
    <name type="scientific">Rotaria magnacalcarata</name>
    <dbReference type="NCBI Taxonomy" id="392030"/>
    <lineage>
        <taxon>Eukaryota</taxon>
        <taxon>Metazoa</taxon>
        <taxon>Spiralia</taxon>
        <taxon>Gnathifera</taxon>
        <taxon>Rotifera</taxon>
        <taxon>Eurotatoria</taxon>
        <taxon>Bdelloidea</taxon>
        <taxon>Philodinida</taxon>
        <taxon>Philodinidae</taxon>
        <taxon>Rotaria</taxon>
    </lineage>
</organism>
<evidence type="ECO:0000313" key="2">
    <source>
        <dbReference type="Proteomes" id="UP000676336"/>
    </source>
</evidence>
<dbReference type="InterPro" id="IPR029045">
    <property type="entry name" value="ClpP/crotonase-like_dom_sf"/>
</dbReference>
<name>A0A8S3BG87_9BILA</name>
<dbReference type="Proteomes" id="UP000676336">
    <property type="component" value="Unassembled WGS sequence"/>
</dbReference>
<dbReference type="PANTHER" id="PTHR10381">
    <property type="entry name" value="ATP-DEPENDENT CLP PROTEASE PROTEOLYTIC SUBUNIT"/>
    <property type="match status" value="1"/>
</dbReference>
<feature type="non-terminal residue" evidence="1">
    <location>
        <position position="50"/>
    </location>
</feature>
<dbReference type="Pfam" id="PF00574">
    <property type="entry name" value="CLP_protease"/>
    <property type="match status" value="1"/>
</dbReference>
<dbReference type="PANTHER" id="PTHR10381:SF11">
    <property type="entry name" value="ATP-DEPENDENT CLP PROTEASE PROTEOLYTIC SUBUNIT, MITOCHONDRIAL"/>
    <property type="match status" value="1"/>
</dbReference>
<dbReference type="GO" id="GO:0006515">
    <property type="term" value="P:protein quality control for misfolded or incompletely synthesized proteins"/>
    <property type="evidence" value="ECO:0007669"/>
    <property type="project" value="TreeGrafter"/>
</dbReference>
<accession>A0A8S3BG87</accession>